<keyword evidence="4" id="KW-0862">Zinc</keyword>
<evidence type="ECO:0000256" key="3">
    <source>
        <dbReference type="ARBA" id="ARBA00022771"/>
    </source>
</evidence>
<evidence type="ECO:0000313" key="9">
    <source>
        <dbReference type="Ensembl" id="ENSNNAP00000025092.1"/>
    </source>
</evidence>
<dbReference type="GO" id="GO:0006357">
    <property type="term" value="P:regulation of transcription by RNA polymerase II"/>
    <property type="evidence" value="ECO:0007669"/>
    <property type="project" value="TreeGrafter"/>
</dbReference>
<reference evidence="9" key="1">
    <citation type="submission" date="2025-08" db="UniProtKB">
        <authorList>
            <consortium name="Ensembl"/>
        </authorList>
    </citation>
    <scope>IDENTIFICATION</scope>
</reference>
<keyword evidence="6" id="KW-0539">Nucleus</keyword>
<dbReference type="SUPFAM" id="SSF140996">
    <property type="entry name" value="Hermes dimerisation domain"/>
    <property type="match status" value="1"/>
</dbReference>
<organism evidence="9 10">
    <name type="scientific">Naja naja</name>
    <name type="common">Indian cobra</name>
    <dbReference type="NCBI Taxonomy" id="35670"/>
    <lineage>
        <taxon>Eukaryota</taxon>
        <taxon>Metazoa</taxon>
        <taxon>Chordata</taxon>
        <taxon>Craniata</taxon>
        <taxon>Vertebrata</taxon>
        <taxon>Euteleostomi</taxon>
        <taxon>Lepidosauria</taxon>
        <taxon>Squamata</taxon>
        <taxon>Bifurcata</taxon>
        <taxon>Unidentata</taxon>
        <taxon>Episquamata</taxon>
        <taxon>Toxicofera</taxon>
        <taxon>Serpentes</taxon>
        <taxon>Colubroidea</taxon>
        <taxon>Elapidae</taxon>
        <taxon>Elapinae</taxon>
        <taxon>Naja</taxon>
    </lineage>
</organism>
<feature type="domain" description="HAT C-terminal dimerisation" evidence="8">
    <location>
        <begin position="502"/>
        <end position="575"/>
    </location>
</feature>
<dbReference type="InterPro" id="IPR008906">
    <property type="entry name" value="HATC_C_dom"/>
</dbReference>
<dbReference type="SUPFAM" id="SSF53098">
    <property type="entry name" value="Ribonuclease H-like"/>
    <property type="match status" value="1"/>
</dbReference>
<dbReference type="OMA" id="YFYIDAS"/>
<dbReference type="GO" id="GO:0008270">
    <property type="term" value="F:zinc ion binding"/>
    <property type="evidence" value="ECO:0007669"/>
    <property type="project" value="UniProtKB-KW"/>
</dbReference>
<dbReference type="AlphaFoldDB" id="A0A8C6Y7W9"/>
<comment type="subcellular location">
    <subcellularLocation>
        <location evidence="1">Nucleus</location>
    </subcellularLocation>
</comment>
<dbReference type="Proteomes" id="UP000694559">
    <property type="component" value="Unplaced"/>
</dbReference>
<dbReference type="InterPro" id="IPR003656">
    <property type="entry name" value="Znf_BED"/>
</dbReference>
<evidence type="ECO:0000256" key="1">
    <source>
        <dbReference type="ARBA" id="ARBA00004123"/>
    </source>
</evidence>
<dbReference type="OrthoDB" id="9439903at2759"/>
<evidence type="ECO:0000259" key="8">
    <source>
        <dbReference type="Pfam" id="PF05699"/>
    </source>
</evidence>
<protein>
    <submittedName>
        <fullName evidence="9">Uncharacterized protein</fullName>
    </submittedName>
</protein>
<dbReference type="SUPFAM" id="SSF57667">
    <property type="entry name" value="beta-beta-alpha zinc fingers"/>
    <property type="match status" value="1"/>
</dbReference>
<dbReference type="GO" id="GO:0003677">
    <property type="term" value="F:DNA binding"/>
    <property type="evidence" value="ECO:0007669"/>
    <property type="project" value="UniProtKB-KW"/>
</dbReference>
<keyword evidence="5" id="KW-0238">DNA-binding</keyword>
<keyword evidence="3" id="KW-0863">Zinc-finger</keyword>
<name>A0A8C6Y7W9_NAJNA</name>
<dbReference type="InterPro" id="IPR052717">
    <property type="entry name" value="Vacuolar_transposase_reg"/>
</dbReference>
<dbReference type="Pfam" id="PF05699">
    <property type="entry name" value="Dimer_Tnp_hAT"/>
    <property type="match status" value="1"/>
</dbReference>
<dbReference type="Pfam" id="PF02892">
    <property type="entry name" value="zf-BED"/>
    <property type="match status" value="1"/>
</dbReference>
<evidence type="ECO:0000256" key="5">
    <source>
        <dbReference type="ARBA" id="ARBA00023125"/>
    </source>
</evidence>
<dbReference type="GO" id="GO:0046983">
    <property type="term" value="F:protein dimerization activity"/>
    <property type="evidence" value="ECO:0007669"/>
    <property type="project" value="InterPro"/>
</dbReference>
<dbReference type="PANTHER" id="PTHR46169">
    <property type="entry name" value="DNA REPLICATION-RELATED ELEMENT FACTOR, ISOFORM A"/>
    <property type="match status" value="1"/>
</dbReference>
<sequence>GFQADAYGRILDKSKIICKVCGAQLSYSGNVTNLRQHLIFNHCCEFVQFLKVQMNNLNKGIRKFGTPHSLIPGQMIQAIAYFIVLDLMPIEVVEGQGFGQMLTVLNPNYQSPGAASLVHTVLQDMYTQMKGNIWEQVRALPQCSLSLDVWCHSTTLTYLTFTVHYVDDCFEPQARVLSSHPIPENYSTESLVEFLTEATEEWGIHRSTLYTMGGIGPAFQQAAAALEWTALPCIGQVLQAAMEAVLNQPMAQSALENLRYLASWTLTKVGPNEELWLQEPLLQAHLCRFLRDGSRWHSVYPVLQDLLEYRKSLSGLGPNGEAVLLPQDWAALKDTVQVLKPMAIATSTFTKLPFPNLALVKPILTGFLYGHLEASESDSALTLEAKTAAQQELYHHFSSPEVNQTLNLACAVDPRFHSLDFLSHSEQVETLNLLKAKVCHLAKTSGFLTSRLPDVASPSPSSKLPKQDAGIEFRLRDFCSMHHGPGISSIHQQAEQEIISFQMNEPSALTEDPLQWWKIHRTQYPLLARAAYEFLGVPATSVPSGWLFSSTGDVIYTKRQALTPEHVDMLVFLHDTHQAGMWSRGVPKLINLRNDDGQHNRWMTSLY</sequence>
<evidence type="ECO:0000259" key="7">
    <source>
        <dbReference type="Pfam" id="PF02892"/>
    </source>
</evidence>
<dbReference type="InterPro" id="IPR012337">
    <property type="entry name" value="RNaseH-like_sf"/>
</dbReference>
<dbReference type="PANTHER" id="PTHR46169:SF2">
    <property type="entry name" value="E3 SUMO-PROTEIN LIGASE ZBED1"/>
    <property type="match status" value="1"/>
</dbReference>
<reference evidence="9" key="2">
    <citation type="submission" date="2025-09" db="UniProtKB">
        <authorList>
            <consortium name="Ensembl"/>
        </authorList>
    </citation>
    <scope>IDENTIFICATION</scope>
</reference>
<dbReference type="GeneTree" id="ENSGT00940000163186"/>
<evidence type="ECO:0000256" key="2">
    <source>
        <dbReference type="ARBA" id="ARBA00022723"/>
    </source>
</evidence>
<keyword evidence="10" id="KW-1185">Reference proteome</keyword>
<evidence type="ECO:0000313" key="10">
    <source>
        <dbReference type="Proteomes" id="UP000694559"/>
    </source>
</evidence>
<dbReference type="GO" id="GO:0005634">
    <property type="term" value="C:nucleus"/>
    <property type="evidence" value="ECO:0007669"/>
    <property type="project" value="UniProtKB-SubCell"/>
</dbReference>
<proteinExistence type="predicted"/>
<dbReference type="Ensembl" id="ENSNNAT00000026303.1">
    <property type="protein sequence ID" value="ENSNNAP00000025092.1"/>
    <property type="gene ID" value="ENSNNAG00000016422.1"/>
</dbReference>
<evidence type="ECO:0000256" key="4">
    <source>
        <dbReference type="ARBA" id="ARBA00022833"/>
    </source>
</evidence>
<dbReference type="InterPro" id="IPR036236">
    <property type="entry name" value="Znf_C2H2_sf"/>
</dbReference>
<feature type="domain" description="BED-type" evidence="7">
    <location>
        <begin position="11"/>
        <end position="42"/>
    </location>
</feature>
<keyword evidence="2" id="KW-0479">Metal-binding</keyword>
<evidence type="ECO:0000256" key="6">
    <source>
        <dbReference type="ARBA" id="ARBA00023242"/>
    </source>
</evidence>
<accession>A0A8C6Y7W9</accession>